<dbReference type="Proteomes" id="UP001152888">
    <property type="component" value="Unassembled WGS sequence"/>
</dbReference>
<dbReference type="AlphaFoldDB" id="A0A9P0P2P3"/>
<accession>A0A9P0P2P3</accession>
<evidence type="ECO:0000313" key="1">
    <source>
        <dbReference type="EMBL" id="CAH1968614.1"/>
    </source>
</evidence>
<keyword evidence="2" id="KW-1185">Reference proteome</keyword>
<dbReference type="EMBL" id="CAKOFQ010006754">
    <property type="protein sequence ID" value="CAH1968614.1"/>
    <property type="molecule type" value="Genomic_DNA"/>
</dbReference>
<organism evidence="1 2">
    <name type="scientific">Acanthoscelides obtectus</name>
    <name type="common">Bean weevil</name>
    <name type="synonym">Bruchus obtectus</name>
    <dbReference type="NCBI Taxonomy" id="200917"/>
    <lineage>
        <taxon>Eukaryota</taxon>
        <taxon>Metazoa</taxon>
        <taxon>Ecdysozoa</taxon>
        <taxon>Arthropoda</taxon>
        <taxon>Hexapoda</taxon>
        <taxon>Insecta</taxon>
        <taxon>Pterygota</taxon>
        <taxon>Neoptera</taxon>
        <taxon>Endopterygota</taxon>
        <taxon>Coleoptera</taxon>
        <taxon>Polyphaga</taxon>
        <taxon>Cucujiformia</taxon>
        <taxon>Chrysomeloidea</taxon>
        <taxon>Chrysomelidae</taxon>
        <taxon>Bruchinae</taxon>
        <taxon>Bruchini</taxon>
        <taxon>Acanthoscelides</taxon>
    </lineage>
</organism>
<comment type="caution">
    <text evidence="1">The sequence shown here is derived from an EMBL/GenBank/DDBJ whole genome shotgun (WGS) entry which is preliminary data.</text>
</comment>
<sequence>MLLQTREWGMDIFLRKPKNIIKSKRSTKISVLCTAVIVWFKMTHGLMTSVTRIA</sequence>
<reference evidence="1" key="1">
    <citation type="submission" date="2022-03" db="EMBL/GenBank/DDBJ databases">
        <authorList>
            <person name="Sayadi A."/>
        </authorList>
    </citation>
    <scope>NUCLEOTIDE SEQUENCE</scope>
</reference>
<protein>
    <submittedName>
        <fullName evidence="1">Uncharacterized protein</fullName>
    </submittedName>
</protein>
<evidence type="ECO:0000313" key="2">
    <source>
        <dbReference type="Proteomes" id="UP001152888"/>
    </source>
</evidence>
<proteinExistence type="predicted"/>
<dbReference type="OrthoDB" id="6756822at2759"/>
<name>A0A9P0P2P3_ACAOB</name>
<gene>
    <name evidence="1" type="ORF">ACAOBT_LOCUS7971</name>
</gene>